<organism evidence="2 3">
    <name type="scientific">Chondromyces apiculatus DSM 436</name>
    <dbReference type="NCBI Taxonomy" id="1192034"/>
    <lineage>
        <taxon>Bacteria</taxon>
        <taxon>Pseudomonadati</taxon>
        <taxon>Myxococcota</taxon>
        <taxon>Polyangia</taxon>
        <taxon>Polyangiales</taxon>
        <taxon>Polyangiaceae</taxon>
        <taxon>Chondromyces</taxon>
    </lineage>
</organism>
<proteinExistence type="predicted"/>
<gene>
    <name evidence="2" type="ORF">CAP_6075</name>
</gene>
<reference evidence="2 3" key="1">
    <citation type="submission" date="2013-05" db="EMBL/GenBank/DDBJ databases">
        <title>Genome assembly of Chondromyces apiculatus DSM 436.</title>
        <authorList>
            <person name="Sharma G."/>
            <person name="Khatri I."/>
            <person name="Kaur C."/>
            <person name="Mayilraj S."/>
            <person name="Subramanian S."/>
        </authorList>
    </citation>
    <scope>NUCLEOTIDE SEQUENCE [LARGE SCALE GENOMIC DNA]</scope>
    <source>
        <strain evidence="2 3">DSM 436</strain>
    </source>
</reference>
<accession>A0A017TGE2</accession>
<comment type="caution">
    <text evidence="2">The sequence shown here is derived from an EMBL/GenBank/DDBJ whole genome shotgun (WGS) entry which is preliminary data.</text>
</comment>
<dbReference type="EMBL" id="ASRX01000005">
    <property type="protein sequence ID" value="EYF08314.1"/>
    <property type="molecule type" value="Genomic_DNA"/>
</dbReference>
<evidence type="ECO:0000313" key="3">
    <source>
        <dbReference type="Proteomes" id="UP000019678"/>
    </source>
</evidence>
<evidence type="ECO:0000256" key="1">
    <source>
        <dbReference type="SAM" id="MobiDB-lite"/>
    </source>
</evidence>
<dbReference type="AlphaFoldDB" id="A0A017TGE2"/>
<feature type="region of interest" description="Disordered" evidence="1">
    <location>
        <begin position="1"/>
        <end position="80"/>
    </location>
</feature>
<name>A0A017TGE2_9BACT</name>
<protein>
    <submittedName>
        <fullName evidence="2">Uncharacterized protein</fullName>
    </submittedName>
</protein>
<sequence length="80" mass="7771">MQGRSGASGFAQHGWILVQSGGSGPVPGHSEAGGARSTGPGEVSGTRPGTSTASGSDGCHARSGTTLKPRAGPSTRRAAR</sequence>
<evidence type="ECO:0000313" key="2">
    <source>
        <dbReference type="EMBL" id="EYF08314.1"/>
    </source>
</evidence>
<dbReference type="Proteomes" id="UP000019678">
    <property type="component" value="Unassembled WGS sequence"/>
</dbReference>
<keyword evidence="3" id="KW-1185">Reference proteome</keyword>